<protein>
    <submittedName>
        <fullName evidence="4">Uncharacterized protein LOC113874369</fullName>
    </submittedName>
</protein>
<proteinExistence type="predicted"/>
<reference evidence="4" key="2">
    <citation type="submission" date="2025-08" db="UniProtKB">
        <authorList>
            <consortium name="RefSeq"/>
        </authorList>
    </citation>
    <scope>IDENTIFICATION</scope>
    <source>
        <tissue evidence="4">Young leaves</tissue>
    </source>
</reference>
<accession>A0A8B8MLB0</accession>
<name>A0A8B8MLB0_ABRPR</name>
<dbReference type="KEGG" id="aprc:113874369"/>
<keyword evidence="3" id="KW-1185">Reference proteome</keyword>
<organism evidence="3 4">
    <name type="scientific">Abrus precatorius</name>
    <name type="common">Indian licorice</name>
    <name type="synonym">Glycine abrus</name>
    <dbReference type="NCBI Taxonomy" id="3816"/>
    <lineage>
        <taxon>Eukaryota</taxon>
        <taxon>Viridiplantae</taxon>
        <taxon>Streptophyta</taxon>
        <taxon>Embryophyta</taxon>
        <taxon>Tracheophyta</taxon>
        <taxon>Spermatophyta</taxon>
        <taxon>Magnoliopsida</taxon>
        <taxon>eudicotyledons</taxon>
        <taxon>Gunneridae</taxon>
        <taxon>Pentapetalae</taxon>
        <taxon>rosids</taxon>
        <taxon>fabids</taxon>
        <taxon>Fabales</taxon>
        <taxon>Fabaceae</taxon>
        <taxon>Papilionoideae</taxon>
        <taxon>50 kb inversion clade</taxon>
        <taxon>NPAAA clade</taxon>
        <taxon>indigoferoid/millettioid clade</taxon>
        <taxon>Abreae</taxon>
        <taxon>Abrus</taxon>
    </lineage>
</organism>
<dbReference type="Pfam" id="PF22909">
    <property type="entry name" value="Caulimovir_coat_dom"/>
    <property type="match status" value="1"/>
</dbReference>
<dbReference type="AlphaFoldDB" id="A0A8B8MLB0"/>
<sequence length="321" mass="37576">MSVVAMGYFTNNNYDEETIIYILVAGFIGQLKVWWDNYLTETDREHIVSAVKIDDRGKTIVNNNEQLPDAVYTLLYCIAQHFLEDPSLWKGRSGELLSNLRCTYLGHYKLYKDTFMSRIYTREDCNQPFWKEKFLDGLPKSFGDLIRSKFRSYSINGEIPYESFSYGQLNAIIVKNSMKVCLEDKIHKQLAKEKSLNKKELGSFCEQFGLPSCSIKKKKQTHKKETDESHKKPYKRKYNRKPLKKHREDVIPSNIPRKLRTGVTCYNYGKLSHISKYCRLKKKINNLNLDPSMEDQINNLLIESSDEDFAKDTNEDINQIQ</sequence>
<dbReference type="RefSeq" id="XP_027368392.1">
    <property type="nucleotide sequence ID" value="XM_027512591.1"/>
</dbReference>
<evidence type="ECO:0000313" key="3">
    <source>
        <dbReference type="Proteomes" id="UP000694853"/>
    </source>
</evidence>
<evidence type="ECO:0000313" key="4">
    <source>
        <dbReference type="RefSeq" id="XP_027368392.1"/>
    </source>
</evidence>
<evidence type="ECO:0000256" key="1">
    <source>
        <dbReference type="SAM" id="MobiDB-lite"/>
    </source>
</evidence>
<feature type="domain" description="DUF7746" evidence="2">
    <location>
        <begin position="1"/>
        <end position="68"/>
    </location>
</feature>
<dbReference type="InterPro" id="IPR056648">
    <property type="entry name" value="DUF7746"/>
</dbReference>
<gene>
    <name evidence="4" type="primary">LOC113874369</name>
</gene>
<dbReference type="Proteomes" id="UP000694853">
    <property type="component" value="Unplaced"/>
</dbReference>
<dbReference type="Pfam" id="PF24925">
    <property type="entry name" value="DUF7746"/>
    <property type="match status" value="1"/>
</dbReference>
<dbReference type="PANTHER" id="PTHR33054">
    <property type="entry name" value="CCHC-TYPE DOMAIN-CONTAINING PROTEIN"/>
    <property type="match status" value="1"/>
</dbReference>
<feature type="region of interest" description="Disordered" evidence="1">
    <location>
        <begin position="216"/>
        <end position="241"/>
    </location>
</feature>
<feature type="compositionally biased region" description="Basic residues" evidence="1">
    <location>
        <begin position="232"/>
        <end position="241"/>
    </location>
</feature>
<dbReference type="OrthoDB" id="1435963at2759"/>
<reference evidence="3" key="1">
    <citation type="journal article" date="2019" name="Toxins">
        <title>Detection of Abrin-Like and Prepropulchellin-Like Toxin Genes and Transcripts Using Whole Genome Sequencing and Full-Length Transcript Sequencing of Abrus precatorius.</title>
        <authorList>
            <person name="Hovde B.T."/>
            <person name="Daligault H.E."/>
            <person name="Hanschen E.R."/>
            <person name="Kunde Y.A."/>
            <person name="Johnson M.B."/>
            <person name="Starkenburg S.R."/>
            <person name="Johnson S.L."/>
        </authorList>
    </citation>
    <scope>NUCLEOTIDE SEQUENCE [LARGE SCALE GENOMIC DNA]</scope>
</reference>
<dbReference type="GeneID" id="113874369"/>
<dbReference type="PANTHER" id="PTHR33054:SF9">
    <property type="entry name" value="CCHC-TYPE DOMAIN-CONTAINING PROTEIN"/>
    <property type="match status" value="1"/>
</dbReference>
<evidence type="ECO:0000259" key="2">
    <source>
        <dbReference type="Pfam" id="PF24925"/>
    </source>
</evidence>